<dbReference type="InterPro" id="IPR019681">
    <property type="entry name" value="DUF2530"/>
</dbReference>
<gene>
    <name evidence="2" type="ORF">ACFOZ4_03300</name>
</gene>
<keyword evidence="1" id="KW-0472">Membrane</keyword>
<feature type="transmembrane region" description="Helical" evidence="1">
    <location>
        <begin position="46"/>
        <end position="64"/>
    </location>
</feature>
<evidence type="ECO:0000313" key="2">
    <source>
        <dbReference type="EMBL" id="MFC4129624.1"/>
    </source>
</evidence>
<evidence type="ECO:0000313" key="3">
    <source>
        <dbReference type="Proteomes" id="UP001595816"/>
    </source>
</evidence>
<dbReference type="Proteomes" id="UP001595816">
    <property type="component" value="Unassembled WGS sequence"/>
</dbReference>
<protein>
    <submittedName>
        <fullName evidence="2">DUF2530 domain-containing protein</fullName>
    </submittedName>
</protein>
<name>A0ABV8LH47_9ACTN</name>
<feature type="transmembrane region" description="Helical" evidence="1">
    <location>
        <begin position="21"/>
        <end position="40"/>
    </location>
</feature>
<comment type="caution">
    <text evidence="2">The sequence shown here is derived from an EMBL/GenBank/DDBJ whole genome shotgun (WGS) entry which is preliminary data.</text>
</comment>
<reference evidence="3" key="1">
    <citation type="journal article" date="2019" name="Int. J. Syst. Evol. Microbiol.">
        <title>The Global Catalogue of Microorganisms (GCM) 10K type strain sequencing project: providing services to taxonomists for standard genome sequencing and annotation.</title>
        <authorList>
            <consortium name="The Broad Institute Genomics Platform"/>
            <consortium name="The Broad Institute Genome Sequencing Center for Infectious Disease"/>
            <person name="Wu L."/>
            <person name="Ma J."/>
        </authorList>
    </citation>
    <scope>NUCLEOTIDE SEQUENCE [LARGE SCALE GENOMIC DNA]</scope>
    <source>
        <strain evidence="3">CGMCC 4.7289</strain>
    </source>
</reference>
<dbReference type="EMBL" id="JBHSAY010000003">
    <property type="protein sequence ID" value="MFC4129624.1"/>
    <property type="molecule type" value="Genomic_DNA"/>
</dbReference>
<dbReference type="RefSeq" id="WP_372502937.1">
    <property type="nucleotide sequence ID" value="NZ_JAMZDZ010000001.1"/>
</dbReference>
<dbReference type="Pfam" id="PF10745">
    <property type="entry name" value="DUF2530"/>
    <property type="match status" value="1"/>
</dbReference>
<keyword evidence="1" id="KW-1133">Transmembrane helix</keyword>
<sequence>MTSTPPAAEQPVKPLDPPMTPLAIGGIALWAVAGVVLWIADAPTSWLWICVAGVISGIPGWLTMRVHDRNRARRLSA</sequence>
<keyword evidence="1" id="KW-0812">Transmembrane</keyword>
<proteinExistence type="predicted"/>
<evidence type="ECO:0000256" key="1">
    <source>
        <dbReference type="SAM" id="Phobius"/>
    </source>
</evidence>
<organism evidence="2 3">
    <name type="scientific">Hamadaea flava</name>
    <dbReference type="NCBI Taxonomy" id="1742688"/>
    <lineage>
        <taxon>Bacteria</taxon>
        <taxon>Bacillati</taxon>
        <taxon>Actinomycetota</taxon>
        <taxon>Actinomycetes</taxon>
        <taxon>Micromonosporales</taxon>
        <taxon>Micromonosporaceae</taxon>
        <taxon>Hamadaea</taxon>
    </lineage>
</organism>
<keyword evidence="3" id="KW-1185">Reference proteome</keyword>
<accession>A0ABV8LH47</accession>